<sequence length="51" mass="6174">MDVRGQQGQVVACYLRYRWMNEMTARDPGLFLEYESDLYKVYTIYCKDIKI</sequence>
<dbReference type="EMBL" id="MK072540">
    <property type="protein sequence ID" value="AYV87194.1"/>
    <property type="molecule type" value="Genomic_DNA"/>
</dbReference>
<protein>
    <submittedName>
        <fullName evidence="1">Uncharacterized protein</fullName>
    </submittedName>
</protein>
<reference evidence="1" key="1">
    <citation type="submission" date="2018-10" db="EMBL/GenBank/DDBJ databases">
        <title>Hidden diversity of soil giant viruses.</title>
        <authorList>
            <person name="Schulz F."/>
            <person name="Alteio L."/>
            <person name="Goudeau D."/>
            <person name="Ryan E.M."/>
            <person name="Malmstrom R.R."/>
            <person name="Blanchard J."/>
            <person name="Woyke T."/>
        </authorList>
    </citation>
    <scope>NUCLEOTIDE SEQUENCE</scope>
    <source>
        <strain evidence="1">SYV1</strain>
    </source>
</reference>
<organism evidence="1">
    <name type="scientific">Sylvanvirus sp</name>
    <dbReference type="NCBI Taxonomy" id="2487774"/>
    <lineage>
        <taxon>Viruses</taxon>
    </lineage>
</organism>
<evidence type="ECO:0000313" key="1">
    <source>
        <dbReference type="EMBL" id="AYV87194.1"/>
    </source>
</evidence>
<accession>A0A3G5AJW9</accession>
<gene>
    <name evidence="1" type="ORF">Sylvanvirus34_3</name>
</gene>
<proteinExistence type="predicted"/>
<name>A0A3G5AJW9_9VIRU</name>